<proteinExistence type="predicted"/>
<reference evidence="1 2" key="1">
    <citation type="submission" date="2017-12" db="EMBL/GenBank/DDBJ databases">
        <title>Isolation and characterization of estrogens degradatiion strain Microbacterium hominis SJTG1.</title>
        <authorList>
            <person name="Xiong W."/>
            <person name="Yin C."/>
            <person name="Zheng D."/>
            <person name="Liang R."/>
        </authorList>
    </citation>
    <scope>NUCLEOTIDE SEQUENCE [LARGE SCALE GENOMIC DNA]</scope>
    <source>
        <strain evidence="1 2">SJTG1</strain>
    </source>
</reference>
<protein>
    <submittedName>
        <fullName evidence="1">Uncharacterized protein</fullName>
    </submittedName>
</protein>
<sequence length="105" mass="11079">MTVRIVLDGASGVTAGVRFEDGVAVVNELSPNARTYLELVGATITEEAALASDPYADLRVGDKLLADCTVAELRDLAQTEGLAVPPKASQKDILALFLDAFTKED</sequence>
<dbReference type="RefSeq" id="WP_101305671.1">
    <property type="nucleotide sequence ID" value="NZ_CP025299.1"/>
</dbReference>
<accession>A0A2K9DVS5</accession>
<dbReference type="KEGG" id="mhos:CXR34_04155"/>
<name>A0A2K9DVS5_9MICO</name>
<gene>
    <name evidence="1" type="ORF">CXR34_04155</name>
</gene>
<dbReference type="AlphaFoldDB" id="A0A2K9DVS5"/>
<dbReference type="Proteomes" id="UP000233276">
    <property type="component" value="Chromosome"/>
</dbReference>
<organism evidence="1 2">
    <name type="scientific">Microbacterium hominis</name>
    <dbReference type="NCBI Taxonomy" id="162426"/>
    <lineage>
        <taxon>Bacteria</taxon>
        <taxon>Bacillati</taxon>
        <taxon>Actinomycetota</taxon>
        <taxon>Actinomycetes</taxon>
        <taxon>Micrococcales</taxon>
        <taxon>Microbacteriaceae</taxon>
        <taxon>Microbacterium</taxon>
    </lineage>
</organism>
<evidence type="ECO:0000313" key="2">
    <source>
        <dbReference type="Proteomes" id="UP000233276"/>
    </source>
</evidence>
<evidence type="ECO:0000313" key="1">
    <source>
        <dbReference type="EMBL" id="AUG28743.1"/>
    </source>
</evidence>
<dbReference type="EMBL" id="CP025299">
    <property type="protein sequence ID" value="AUG28743.1"/>
    <property type="molecule type" value="Genomic_DNA"/>
</dbReference>